<dbReference type="Pfam" id="PF07690">
    <property type="entry name" value="MFS_1"/>
    <property type="match status" value="1"/>
</dbReference>
<dbReference type="GO" id="GO:0022857">
    <property type="term" value="F:transmembrane transporter activity"/>
    <property type="evidence" value="ECO:0007669"/>
    <property type="project" value="InterPro"/>
</dbReference>
<feature type="transmembrane region" description="Helical" evidence="6">
    <location>
        <begin position="21"/>
        <end position="43"/>
    </location>
</feature>
<organism evidence="8 9">
    <name type="scientific">Cellulomonas algicola</name>
    <dbReference type="NCBI Taxonomy" id="2071633"/>
    <lineage>
        <taxon>Bacteria</taxon>
        <taxon>Bacillati</taxon>
        <taxon>Actinomycetota</taxon>
        <taxon>Actinomycetes</taxon>
        <taxon>Micrococcales</taxon>
        <taxon>Cellulomonadaceae</taxon>
        <taxon>Cellulomonas</taxon>
    </lineage>
</organism>
<feature type="transmembrane region" description="Helical" evidence="6">
    <location>
        <begin position="302"/>
        <end position="323"/>
    </location>
</feature>
<feature type="region of interest" description="Disordered" evidence="5">
    <location>
        <begin position="469"/>
        <end position="489"/>
    </location>
</feature>
<keyword evidence="4 6" id="KW-0472">Membrane</keyword>
<feature type="transmembrane region" description="Helical" evidence="6">
    <location>
        <begin position="55"/>
        <end position="75"/>
    </location>
</feature>
<dbReference type="InterPro" id="IPR036259">
    <property type="entry name" value="MFS_trans_sf"/>
</dbReference>
<keyword evidence="3 6" id="KW-1133">Transmembrane helix</keyword>
<evidence type="ECO:0000256" key="3">
    <source>
        <dbReference type="ARBA" id="ARBA00022989"/>
    </source>
</evidence>
<evidence type="ECO:0000256" key="1">
    <source>
        <dbReference type="ARBA" id="ARBA00004651"/>
    </source>
</evidence>
<evidence type="ECO:0000256" key="4">
    <source>
        <dbReference type="ARBA" id="ARBA00023136"/>
    </source>
</evidence>
<feature type="transmembrane region" description="Helical" evidence="6">
    <location>
        <begin position="443"/>
        <end position="464"/>
    </location>
</feature>
<feature type="domain" description="Major facilitator superfamily (MFS) profile" evidence="7">
    <location>
        <begin position="21"/>
        <end position="468"/>
    </location>
</feature>
<feature type="transmembrane region" description="Helical" evidence="6">
    <location>
        <begin position="172"/>
        <end position="191"/>
    </location>
</feature>
<dbReference type="InterPro" id="IPR011701">
    <property type="entry name" value="MFS"/>
</dbReference>
<dbReference type="Gene3D" id="1.20.1250.20">
    <property type="entry name" value="MFS general substrate transporter like domains"/>
    <property type="match status" value="1"/>
</dbReference>
<feature type="transmembrane region" description="Helical" evidence="6">
    <location>
        <begin position="364"/>
        <end position="388"/>
    </location>
</feature>
<dbReference type="AlphaFoldDB" id="A0A401UVC3"/>
<dbReference type="OrthoDB" id="9778875at2"/>
<sequence>MTPPDDRPRTTDALWRERRTTTAALVTLVVLVAFESFAVTTVMPRVADVLDGHALYAFAFAGPLATGVVGMVVAGSWSDRHGPFRPFLAGAVLFVVGLVVAGLAASMPVLVLGRLAQGLGGGAVNVTLIVTLARAYPPVLHPRAFAWFSAAWVLPSLVGPAVAGIVAETAGWRWVFLAVALLVVPTSLPLLRTLRPLGPPESGSDVSPAEARVRVLLAVVVAAAVLALNLAVELSAVPSAVLAAVAGVGALVAVRPLLPAGSLRARPGLPSVLATRLLVSGAFFGAQAYVPYLLAARDGWGPAASGLALTTAALAWSGMSAVQGRLGQRLLSRDAVRLGTVLVVAATVGAWLTAAAGLHPAVLVTTWTLAGAGMGLASSRLNVLLLGYSGPGTQGRNSSALSIADAVGAALALAVSGVLFALVSGASAAGEHGTGGGEEVVGTAGFAVAFGLTVVLSVLAALVAPRVGVPPTERHDEPASVDDDAASRA</sequence>
<name>A0A401UVC3_9CELL</name>
<comment type="caution">
    <text evidence="8">The sequence shown here is derived from an EMBL/GenBank/DDBJ whole genome shotgun (WGS) entry which is preliminary data.</text>
</comment>
<dbReference type="RefSeq" id="WP_124341197.1">
    <property type="nucleotide sequence ID" value="NZ_BHYL01000020.1"/>
</dbReference>
<feature type="transmembrane region" description="Helical" evidence="6">
    <location>
        <begin position="400"/>
        <end position="423"/>
    </location>
</feature>
<evidence type="ECO:0000313" key="8">
    <source>
        <dbReference type="EMBL" id="GCD18639.1"/>
    </source>
</evidence>
<evidence type="ECO:0000313" key="9">
    <source>
        <dbReference type="Proteomes" id="UP000288246"/>
    </source>
</evidence>
<dbReference type="InterPro" id="IPR020846">
    <property type="entry name" value="MFS_dom"/>
</dbReference>
<keyword evidence="2 6" id="KW-0812">Transmembrane</keyword>
<keyword evidence="9" id="KW-1185">Reference proteome</keyword>
<reference evidence="8 9" key="1">
    <citation type="submission" date="2018-11" db="EMBL/GenBank/DDBJ databases">
        <title>Draft genome sequence of Cellulomonas takizawaensis strain TKZ-21.</title>
        <authorList>
            <person name="Yamamura H."/>
            <person name="Hayashi T."/>
            <person name="Hamada M."/>
            <person name="Serisawa Y."/>
            <person name="Matsuyama K."/>
            <person name="Nakagawa Y."/>
            <person name="Otoguro M."/>
            <person name="Yanagida F."/>
            <person name="Hayakawa M."/>
        </authorList>
    </citation>
    <scope>NUCLEOTIDE SEQUENCE [LARGE SCALE GENOMIC DNA]</scope>
    <source>
        <strain evidence="8 9">TKZ-21</strain>
    </source>
</reference>
<feature type="compositionally biased region" description="Acidic residues" evidence="5">
    <location>
        <begin position="479"/>
        <end position="489"/>
    </location>
</feature>
<comment type="subcellular location">
    <subcellularLocation>
        <location evidence="1">Cell membrane</location>
        <topology evidence="1">Multi-pass membrane protein</topology>
    </subcellularLocation>
</comment>
<feature type="transmembrane region" description="Helical" evidence="6">
    <location>
        <begin position="145"/>
        <end position="166"/>
    </location>
</feature>
<feature type="transmembrane region" description="Helical" evidence="6">
    <location>
        <begin position="335"/>
        <end position="358"/>
    </location>
</feature>
<dbReference type="PRINTS" id="PR01036">
    <property type="entry name" value="TCRTETB"/>
</dbReference>
<protein>
    <submittedName>
        <fullName evidence="8">MFS transporter</fullName>
    </submittedName>
</protein>
<evidence type="ECO:0000256" key="6">
    <source>
        <dbReference type="SAM" id="Phobius"/>
    </source>
</evidence>
<proteinExistence type="predicted"/>
<dbReference type="PANTHER" id="PTHR23501">
    <property type="entry name" value="MAJOR FACILITATOR SUPERFAMILY"/>
    <property type="match status" value="1"/>
</dbReference>
<evidence type="ECO:0000259" key="7">
    <source>
        <dbReference type="PROSITE" id="PS50850"/>
    </source>
</evidence>
<feature type="transmembrane region" description="Helical" evidence="6">
    <location>
        <begin position="87"/>
        <end position="109"/>
    </location>
</feature>
<accession>A0A401UVC3</accession>
<dbReference type="SUPFAM" id="SSF103473">
    <property type="entry name" value="MFS general substrate transporter"/>
    <property type="match status" value="1"/>
</dbReference>
<dbReference type="PANTHER" id="PTHR23501:SF154">
    <property type="entry name" value="MULTIDRUG-EFFLUX TRANSPORTER RV1634-RELATED"/>
    <property type="match status" value="1"/>
</dbReference>
<evidence type="ECO:0000256" key="2">
    <source>
        <dbReference type="ARBA" id="ARBA00022692"/>
    </source>
</evidence>
<dbReference type="EMBL" id="BHYL01000020">
    <property type="protein sequence ID" value="GCD18639.1"/>
    <property type="molecule type" value="Genomic_DNA"/>
</dbReference>
<dbReference type="Proteomes" id="UP000288246">
    <property type="component" value="Unassembled WGS sequence"/>
</dbReference>
<gene>
    <name evidence="8" type="ORF">CTKZ_02010</name>
</gene>
<dbReference type="PROSITE" id="PS50850">
    <property type="entry name" value="MFS"/>
    <property type="match status" value="1"/>
</dbReference>
<feature type="transmembrane region" description="Helical" evidence="6">
    <location>
        <begin position="270"/>
        <end position="290"/>
    </location>
</feature>
<dbReference type="GO" id="GO:0005886">
    <property type="term" value="C:plasma membrane"/>
    <property type="evidence" value="ECO:0007669"/>
    <property type="project" value="UniProtKB-SubCell"/>
</dbReference>
<feature type="transmembrane region" description="Helical" evidence="6">
    <location>
        <begin position="115"/>
        <end position="133"/>
    </location>
</feature>
<evidence type="ECO:0000256" key="5">
    <source>
        <dbReference type="SAM" id="MobiDB-lite"/>
    </source>
</evidence>
<feature type="transmembrane region" description="Helical" evidence="6">
    <location>
        <begin position="237"/>
        <end position="258"/>
    </location>
</feature>
<feature type="transmembrane region" description="Helical" evidence="6">
    <location>
        <begin position="211"/>
        <end position="231"/>
    </location>
</feature>